<reference evidence="1" key="1">
    <citation type="submission" date="2020-09" db="EMBL/GenBank/DDBJ databases">
        <title>Genome-Enabled Discovery of Anthraquinone Biosynthesis in Senna tora.</title>
        <authorList>
            <person name="Kang S.-H."/>
            <person name="Pandey R.P."/>
            <person name="Lee C.-M."/>
            <person name="Sim J.-S."/>
            <person name="Jeong J.-T."/>
            <person name="Choi B.-S."/>
            <person name="Jung M."/>
            <person name="Ginzburg D."/>
            <person name="Zhao K."/>
            <person name="Won S.Y."/>
            <person name="Oh T.-J."/>
            <person name="Yu Y."/>
            <person name="Kim N.-H."/>
            <person name="Lee O.R."/>
            <person name="Lee T.-H."/>
            <person name="Bashyal P."/>
            <person name="Kim T.-S."/>
            <person name="Lee W.-H."/>
            <person name="Kawkins C."/>
            <person name="Kim C.-K."/>
            <person name="Kim J.S."/>
            <person name="Ahn B.O."/>
            <person name="Rhee S.Y."/>
            <person name="Sohng J.K."/>
        </authorList>
    </citation>
    <scope>NUCLEOTIDE SEQUENCE</scope>
    <source>
        <tissue evidence="1">Leaf</tissue>
    </source>
</reference>
<proteinExistence type="predicted"/>
<dbReference type="Proteomes" id="UP000634136">
    <property type="component" value="Unassembled WGS sequence"/>
</dbReference>
<accession>A0A834SZA3</accession>
<dbReference type="EMBL" id="JAAIUW010000010">
    <property type="protein sequence ID" value="KAF7810767.1"/>
    <property type="molecule type" value="Genomic_DNA"/>
</dbReference>
<protein>
    <submittedName>
        <fullName evidence="1">Uncharacterized protein</fullName>
    </submittedName>
</protein>
<name>A0A834SZA3_9FABA</name>
<gene>
    <name evidence="1" type="ORF">G2W53_031743</name>
</gene>
<keyword evidence="2" id="KW-1185">Reference proteome</keyword>
<evidence type="ECO:0000313" key="2">
    <source>
        <dbReference type="Proteomes" id="UP000634136"/>
    </source>
</evidence>
<comment type="caution">
    <text evidence="1">The sequence shown here is derived from an EMBL/GenBank/DDBJ whole genome shotgun (WGS) entry which is preliminary data.</text>
</comment>
<dbReference type="AlphaFoldDB" id="A0A834SZA3"/>
<sequence length="74" mass="8752">MEFDREGFAEASEIKISKTSFNKNKMTIQYILKQKQELAMLTRKEGQHLIYTTIVLKLFRFPALDMSKPIRIRS</sequence>
<organism evidence="1 2">
    <name type="scientific">Senna tora</name>
    <dbReference type="NCBI Taxonomy" id="362788"/>
    <lineage>
        <taxon>Eukaryota</taxon>
        <taxon>Viridiplantae</taxon>
        <taxon>Streptophyta</taxon>
        <taxon>Embryophyta</taxon>
        <taxon>Tracheophyta</taxon>
        <taxon>Spermatophyta</taxon>
        <taxon>Magnoliopsida</taxon>
        <taxon>eudicotyledons</taxon>
        <taxon>Gunneridae</taxon>
        <taxon>Pentapetalae</taxon>
        <taxon>rosids</taxon>
        <taxon>fabids</taxon>
        <taxon>Fabales</taxon>
        <taxon>Fabaceae</taxon>
        <taxon>Caesalpinioideae</taxon>
        <taxon>Cassia clade</taxon>
        <taxon>Senna</taxon>
    </lineage>
</organism>
<evidence type="ECO:0000313" key="1">
    <source>
        <dbReference type="EMBL" id="KAF7810767.1"/>
    </source>
</evidence>